<keyword evidence="5" id="KW-0548">Nucleotidyltransferase</keyword>
<evidence type="ECO:0000256" key="7">
    <source>
        <dbReference type="ARBA" id="ARBA00022723"/>
    </source>
</evidence>
<dbReference type="Pfam" id="PF08275">
    <property type="entry name" value="DNAG_N"/>
    <property type="match status" value="1"/>
</dbReference>
<evidence type="ECO:0000313" key="15">
    <source>
        <dbReference type="EMBL" id="HCY82594.1"/>
    </source>
</evidence>
<dbReference type="InterPro" id="IPR050219">
    <property type="entry name" value="DnaG_primase"/>
</dbReference>
<evidence type="ECO:0000256" key="5">
    <source>
        <dbReference type="ARBA" id="ARBA00022695"/>
    </source>
</evidence>
<name>A0A3D6BUQ7_9FLAO</name>
<evidence type="ECO:0000256" key="10">
    <source>
        <dbReference type="ARBA" id="ARBA00022842"/>
    </source>
</evidence>
<dbReference type="PIRSF" id="PIRSF002811">
    <property type="entry name" value="DnaG"/>
    <property type="match status" value="1"/>
</dbReference>
<reference evidence="15 16" key="1">
    <citation type="journal article" date="2018" name="Nat. Biotechnol.">
        <title>A standardized bacterial taxonomy based on genome phylogeny substantially revises the tree of life.</title>
        <authorList>
            <person name="Parks D.H."/>
            <person name="Chuvochina M."/>
            <person name="Waite D.W."/>
            <person name="Rinke C."/>
            <person name="Skarshewski A."/>
            <person name="Chaumeil P.A."/>
            <person name="Hugenholtz P."/>
        </authorList>
    </citation>
    <scope>NUCLEOTIDE SEQUENCE [LARGE SCALE GENOMIC DNA]</scope>
    <source>
        <strain evidence="15">UBA10227</strain>
    </source>
</reference>
<dbReference type="Gene3D" id="3.40.1360.10">
    <property type="match status" value="1"/>
</dbReference>
<dbReference type="Pfam" id="PF13155">
    <property type="entry name" value="Toprim_2"/>
    <property type="match status" value="1"/>
</dbReference>
<feature type="coiled-coil region" evidence="13">
    <location>
        <begin position="428"/>
        <end position="455"/>
    </location>
</feature>
<keyword evidence="2" id="KW-0240">DNA-directed RNA polymerase</keyword>
<keyword evidence="7" id="KW-0479">Metal-binding</keyword>
<proteinExistence type="inferred from homology"/>
<dbReference type="NCBIfam" id="TIGR01391">
    <property type="entry name" value="dnaG"/>
    <property type="match status" value="1"/>
</dbReference>
<dbReference type="InterPro" id="IPR034151">
    <property type="entry name" value="TOPRIM_DnaG_bac"/>
</dbReference>
<evidence type="ECO:0000256" key="4">
    <source>
        <dbReference type="ARBA" id="ARBA00022679"/>
    </source>
</evidence>
<keyword evidence="9" id="KW-0862">Zinc</keyword>
<keyword evidence="12" id="KW-0804">Transcription</keyword>
<dbReference type="AlphaFoldDB" id="A0A3D6BUQ7"/>
<dbReference type="InterPro" id="IPR006171">
    <property type="entry name" value="TOPRIM_dom"/>
</dbReference>
<dbReference type="GO" id="GO:0006269">
    <property type="term" value="P:DNA replication, synthesis of primer"/>
    <property type="evidence" value="ECO:0007669"/>
    <property type="project" value="UniProtKB-KW"/>
</dbReference>
<accession>A0A3D6BUQ7</accession>
<dbReference type="SMART" id="SM00400">
    <property type="entry name" value="ZnF_CHCC"/>
    <property type="match status" value="1"/>
</dbReference>
<dbReference type="CDD" id="cd03364">
    <property type="entry name" value="TOPRIM_DnaG_primases"/>
    <property type="match status" value="1"/>
</dbReference>
<dbReference type="GO" id="GO:1990077">
    <property type="term" value="C:primosome complex"/>
    <property type="evidence" value="ECO:0007669"/>
    <property type="project" value="UniProtKB-KW"/>
</dbReference>
<keyword evidence="6" id="KW-0235">DNA replication</keyword>
<keyword evidence="13" id="KW-0175">Coiled coil</keyword>
<comment type="caution">
    <text evidence="15">The sequence shown here is derived from an EMBL/GenBank/DDBJ whole genome shotgun (WGS) entry which is preliminary data.</text>
</comment>
<evidence type="ECO:0000256" key="9">
    <source>
        <dbReference type="ARBA" id="ARBA00022833"/>
    </source>
</evidence>
<dbReference type="SUPFAM" id="SSF56731">
    <property type="entry name" value="DNA primase core"/>
    <property type="match status" value="1"/>
</dbReference>
<protein>
    <submittedName>
        <fullName evidence="15">DNA primase</fullName>
    </submittedName>
</protein>
<evidence type="ECO:0000256" key="12">
    <source>
        <dbReference type="ARBA" id="ARBA00023163"/>
    </source>
</evidence>
<dbReference type="PROSITE" id="PS50880">
    <property type="entry name" value="TOPRIM"/>
    <property type="match status" value="1"/>
</dbReference>
<dbReference type="GO" id="GO:0008270">
    <property type="term" value="F:zinc ion binding"/>
    <property type="evidence" value="ECO:0007669"/>
    <property type="project" value="UniProtKB-KW"/>
</dbReference>
<gene>
    <name evidence="15" type="ORF">DHV22_13890</name>
</gene>
<dbReference type="Gene3D" id="3.90.980.10">
    <property type="entry name" value="DNA primase, catalytic core, N-terminal domain"/>
    <property type="match status" value="1"/>
</dbReference>
<organism evidence="15 16">
    <name type="scientific">Xanthomarina gelatinilytica</name>
    <dbReference type="NCBI Taxonomy" id="1137281"/>
    <lineage>
        <taxon>Bacteria</taxon>
        <taxon>Pseudomonadati</taxon>
        <taxon>Bacteroidota</taxon>
        <taxon>Flavobacteriia</taxon>
        <taxon>Flavobacteriales</taxon>
        <taxon>Flavobacteriaceae</taxon>
        <taxon>Xanthomarina</taxon>
    </lineage>
</organism>
<dbReference type="Proteomes" id="UP000263268">
    <property type="component" value="Unassembled WGS sequence"/>
</dbReference>
<dbReference type="InterPro" id="IPR037068">
    <property type="entry name" value="DNA_primase_core_N_sf"/>
</dbReference>
<keyword evidence="10" id="KW-0460">Magnesium</keyword>
<evidence type="ECO:0000256" key="13">
    <source>
        <dbReference type="SAM" id="Coils"/>
    </source>
</evidence>
<evidence type="ECO:0000256" key="2">
    <source>
        <dbReference type="ARBA" id="ARBA00022478"/>
    </source>
</evidence>
<dbReference type="InterPro" id="IPR006295">
    <property type="entry name" value="DNA_primase_DnaG"/>
</dbReference>
<keyword evidence="4" id="KW-0808">Transferase</keyword>
<evidence type="ECO:0000256" key="8">
    <source>
        <dbReference type="ARBA" id="ARBA00022771"/>
    </source>
</evidence>
<evidence type="ECO:0000313" key="16">
    <source>
        <dbReference type="Proteomes" id="UP000263268"/>
    </source>
</evidence>
<evidence type="ECO:0000256" key="6">
    <source>
        <dbReference type="ARBA" id="ARBA00022705"/>
    </source>
</evidence>
<dbReference type="GO" id="GO:0000428">
    <property type="term" value="C:DNA-directed RNA polymerase complex"/>
    <property type="evidence" value="ECO:0007669"/>
    <property type="project" value="UniProtKB-KW"/>
</dbReference>
<evidence type="ECO:0000256" key="11">
    <source>
        <dbReference type="ARBA" id="ARBA00023125"/>
    </source>
</evidence>
<dbReference type="InterPro" id="IPR002694">
    <property type="entry name" value="Znf_CHC2"/>
</dbReference>
<dbReference type="InterPro" id="IPR030846">
    <property type="entry name" value="DnaG_bac"/>
</dbReference>
<keyword evidence="8" id="KW-0863">Zinc-finger</keyword>
<dbReference type="EMBL" id="DPRK01000219">
    <property type="protein sequence ID" value="HCY82594.1"/>
    <property type="molecule type" value="Genomic_DNA"/>
</dbReference>
<dbReference type="SMART" id="SM00493">
    <property type="entry name" value="TOPRIM"/>
    <property type="match status" value="1"/>
</dbReference>
<keyword evidence="3" id="KW-0639">Primosome</keyword>
<keyword evidence="11" id="KW-0238">DNA-binding</keyword>
<evidence type="ECO:0000256" key="1">
    <source>
        <dbReference type="ARBA" id="ARBA00001947"/>
    </source>
</evidence>
<comment type="cofactor">
    <cofactor evidence="1">
        <name>Zn(2+)</name>
        <dbReference type="ChEBI" id="CHEBI:29105"/>
    </cofactor>
</comment>
<feature type="domain" description="Toprim" evidence="14">
    <location>
        <begin position="259"/>
        <end position="340"/>
    </location>
</feature>
<dbReference type="GO" id="GO:0003899">
    <property type="term" value="F:DNA-directed RNA polymerase activity"/>
    <property type="evidence" value="ECO:0007669"/>
    <property type="project" value="InterPro"/>
</dbReference>
<dbReference type="PANTHER" id="PTHR30313:SF2">
    <property type="entry name" value="DNA PRIMASE"/>
    <property type="match status" value="1"/>
</dbReference>
<dbReference type="InterPro" id="IPR013264">
    <property type="entry name" value="DNAG_N"/>
</dbReference>
<sequence>MISKSTIDQVFETARVEEVIGDFVQLKKSGSSFKGLSPFSDERSPSFMVSPVKQIWKDFSSGKGGNVVAFLMEHEHFTYPEAIKYLANKYNIEVEETEQTNEQKEQANERESLYLVSEFASSYFQNILHKTNQGKAIGLSYFKERGFTEETIKKFHLGYSLDDWQAFTDEALKKGYKLEYLEKTGLTIVREDKRFDRFKGRVMFPIRSMSGRVLGFGGRILTNDKKAAKYLNSPESDIYHKSKVLYGIFHAKQSIAKEDNCYLVEGYTDVIQFHQRGIKNVVSSSGTALTPDQIRLINRLTKNITVLFDGDAAGIRASLRGIDLILEQGMNVKICTFPEGEDPDSFAKQNTLEELTLYLEEHAQDFIQYKASMLFEASKNDPIKKAETVRDIVNSISKIPDRIKREIYIQECSKIMQISEDVLYSTLAQSSKKDLQEANKQFKEEQKAFDVIKNQQPKPKVDVQYELERKIIQILLLYGNRTEDFEDLILKENDKNELVLEPVVHRAKVFEKIFLDLQEDEMEFTNLKFKGLYYKIIDTLNQNPDFALENFVNDVDADVATEMTTILMEDERYTLSNWHTKNIF</sequence>
<dbReference type="Pfam" id="PF01807">
    <property type="entry name" value="Zn_ribbon_DnaG"/>
    <property type="match status" value="1"/>
</dbReference>
<evidence type="ECO:0000259" key="14">
    <source>
        <dbReference type="PROSITE" id="PS50880"/>
    </source>
</evidence>
<dbReference type="FunFam" id="3.90.580.10:FF:000001">
    <property type="entry name" value="DNA primase"/>
    <property type="match status" value="1"/>
</dbReference>
<evidence type="ECO:0000256" key="3">
    <source>
        <dbReference type="ARBA" id="ARBA00022515"/>
    </source>
</evidence>
<dbReference type="PANTHER" id="PTHR30313">
    <property type="entry name" value="DNA PRIMASE"/>
    <property type="match status" value="1"/>
</dbReference>
<dbReference type="Pfam" id="PF10410">
    <property type="entry name" value="DnaB_bind"/>
    <property type="match status" value="1"/>
</dbReference>
<dbReference type="InterPro" id="IPR036977">
    <property type="entry name" value="DNA_primase_Znf_CHC2"/>
</dbReference>
<dbReference type="InterPro" id="IPR019475">
    <property type="entry name" value="DNA_primase_DnaB-bd"/>
</dbReference>
<dbReference type="SUPFAM" id="SSF57783">
    <property type="entry name" value="Zinc beta-ribbon"/>
    <property type="match status" value="1"/>
</dbReference>
<dbReference type="HAMAP" id="MF_00974">
    <property type="entry name" value="DNA_primase_DnaG"/>
    <property type="match status" value="1"/>
</dbReference>
<dbReference type="GO" id="GO:0003677">
    <property type="term" value="F:DNA binding"/>
    <property type="evidence" value="ECO:0007669"/>
    <property type="project" value="UniProtKB-KW"/>
</dbReference>
<dbReference type="Gene3D" id="3.90.580.10">
    <property type="entry name" value="Zinc finger, CHC2-type domain"/>
    <property type="match status" value="1"/>
</dbReference>
<feature type="non-terminal residue" evidence="15">
    <location>
        <position position="584"/>
    </location>
</feature>
<dbReference type="GO" id="GO:0005737">
    <property type="term" value="C:cytoplasm"/>
    <property type="evidence" value="ECO:0007669"/>
    <property type="project" value="TreeGrafter"/>
</dbReference>